<dbReference type="RefSeq" id="WP_148770255.1">
    <property type="nucleotide sequence ID" value="NZ_VSSS01000002.1"/>
</dbReference>
<dbReference type="Pfam" id="PF20256">
    <property type="entry name" value="MoCoBD_2"/>
    <property type="match status" value="1"/>
</dbReference>
<dbReference type="InterPro" id="IPR000674">
    <property type="entry name" value="Ald_Oxase/Xan_DH_a/b"/>
</dbReference>
<dbReference type="Pfam" id="PF01315">
    <property type="entry name" value="Ald_Xan_dh_C"/>
    <property type="match status" value="1"/>
</dbReference>
<keyword evidence="1" id="KW-0500">Molybdenum</keyword>
<dbReference type="PANTHER" id="PTHR11908:SF132">
    <property type="entry name" value="ALDEHYDE OXIDASE 1-RELATED"/>
    <property type="match status" value="1"/>
</dbReference>
<gene>
    <name evidence="4" type="ORF">FXB40_00895</name>
</gene>
<dbReference type="Pfam" id="PF02738">
    <property type="entry name" value="MoCoBD_1"/>
    <property type="match status" value="1"/>
</dbReference>
<dbReference type="InterPro" id="IPR046867">
    <property type="entry name" value="AldOxase/xan_DH_MoCoBD2"/>
</dbReference>
<keyword evidence="5" id="KW-1185">Reference proteome</keyword>
<evidence type="ECO:0000313" key="5">
    <source>
        <dbReference type="Proteomes" id="UP000324758"/>
    </source>
</evidence>
<dbReference type="InterPro" id="IPR008274">
    <property type="entry name" value="AldOxase/xan_DH_MoCoBD1"/>
</dbReference>
<dbReference type="InterPro" id="IPR016208">
    <property type="entry name" value="Ald_Oxase/xanthine_DH-like"/>
</dbReference>
<comment type="caution">
    <text evidence="4">The sequence shown here is derived from an EMBL/GenBank/DDBJ whole genome shotgun (WGS) entry which is preliminary data.</text>
</comment>
<dbReference type="AlphaFoldDB" id="A0A5D3KW07"/>
<name>A0A5D3KW07_9BRAD</name>
<dbReference type="GO" id="GO:0016491">
    <property type="term" value="F:oxidoreductase activity"/>
    <property type="evidence" value="ECO:0007669"/>
    <property type="project" value="UniProtKB-KW"/>
</dbReference>
<keyword evidence="2" id="KW-0560">Oxidoreductase</keyword>
<accession>A0A5D3KW07</accession>
<dbReference type="InterPro" id="IPR037165">
    <property type="entry name" value="AldOxase/xan_DH_Mopterin-bd_sf"/>
</dbReference>
<protein>
    <submittedName>
        <fullName evidence="4">Xanthine dehydrogenase family protein molybdopterin-binding subunit</fullName>
    </submittedName>
</protein>
<evidence type="ECO:0000256" key="1">
    <source>
        <dbReference type="ARBA" id="ARBA00022505"/>
    </source>
</evidence>
<dbReference type="GO" id="GO:0005506">
    <property type="term" value="F:iron ion binding"/>
    <property type="evidence" value="ECO:0007669"/>
    <property type="project" value="InterPro"/>
</dbReference>
<dbReference type="Proteomes" id="UP000324758">
    <property type="component" value="Unassembled WGS sequence"/>
</dbReference>
<evidence type="ECO:0000259" key="3">
    <source>
        <dbReference type="SMART" id="SM01008"/>
    </source>
</evidence>
<sequence>MSTAAPEPKANMGQPIPRYDAVAKVTGKAQYGADVALVNPVYAYLVTSSIAKGRIDSFDLADAKTVRGVVDIVTHENAEKLKEAKLFSNGGYTSSTIQPLKSADIAQDGEIVAVVLAETFEAARQAAYAVKVNYTAAVPTTTFGSPGTTSAPAKGQLAQFKEDPKVGDFAKAFESAEVKITAEYGTPAQHHNPMELFATSCVWNGDSLTIYEPSQYVHGLKNGVAEQLGIDADRVRVINSYVGGAFGSKGSMTPRTAIIASIARRLGRPVKLVATRDQGFTIATFRAETRHQVKLGATRDGKLTSLRHEGWEISSRADPYAVGGTKTTTRMYECPNIDSLVSIVRADRNTPGFMRAPPEVPYMFALESAMDELAYELKMDPIELRRVNDTMKEPIKGNTYTSRSLMACFDEGAKVFGWSQRKAEPKSMTDGDWLVGYGCATSCYPTQMAPAAARVRLQRDGHVKVQIAGHEIGNGAYTVIGLVAAERLGVPIDKVSVFIGDSDLPPAPVAGGSNSTASTCSTVIMVCEQIRQKLFKATMPDETLIDKAKETVGVGQTPVTRAAKGDRQIDYERAFDALGVSVIEEYGEWKPDGAPMDAFRAMNKGQMRMVGGPEMKDKIAYAFGAEFVEVRINRWTHEITVPRLLGAFAAGRIMNPTTARSQLMGGLIWGMSSALHEATELDERYARYVNDNLADYLLPVNADVPSVEVIMLTEQDDHINPAGVKGIGELGNVGTNAAVCNAIFHATGQRLRKLPIRLEQLDI</sequence>
<organism evidence="4 5">
    <name type="scientific">Bradyrhizobium rifense</name>
    <dbReference type="NCBI Taxonomy" id="515499"/>
    <lineage>
        <taxon>Bacteria</taxon>
        <taxon>Pseudomonadati</taxon>
        <taxon>Pseudomonadota</taxon>
        <taxon>Alphaproteobacteria</taxon>
        <taxon>Hyphomicrobiales</taxon>
        <taxon>Nitrobacteraceae</taxon>
        <taxon>Bradyrhizobium</taxon>
    </lineage>
</organism>
<evidence type="ECO:0000256" key="2">
    <source>
        <dbReference type="ARBA" id="ARBA00023002"/>
    </source>
</evidence>
<dbReference type="InterPro" id="IPR036856">
    <property type="entry name" value="Ald_Oxase/Xan_DH_a/b_sf"/>
</dbReference>
<dbReference type="Gene3D" id="3.90.1170.50">
    <property type="entry name" value="Aldehyde oxidase/xanthine dehydrogenase, a/b hammerhead"/>
    <property type="match status" value="1"/>
</dbReference>
<proteinExistence type="predicted"/>
<reference evidence="4 5" key="1">
    <citation type="submission" date="2019-08" db="EMBL/GenBank/DDBJ databases">
        <title>Bradyrhizobium hipponensis sp. nov., a rhizobium isolated from a Lupinus angustifolius root nodule in Tunisia.</title>
        <authorList>
            <person name="Off K."/>
            <person name="Rejili M."/>
            <person name="Mars M."/>
            <person name="Brachmann A."/>
            <person name="Marin M."/>
        </authorList>
    </citation>
    <scope>NUCLEOTIDE SEQUENCE [LARGE SCALE GENOMIC DNA]</scope>
    <source>
        <strain evidence="4 5">CTAW71</strain>
    </source>
</reference>
<dbReference type="SUPFAM" id="SSF56003">
    <property type="entry name" value="Molybdenum cofactor-binding domain"/>
    <property type="match status" value="1"/>
</dbReference>
<evidence type="ECO:0000313" key="4">
    <source>
        <dbReference type="EMBL" id="TYM00111.1"/>
    </source>
</evidence>
<dbReference type="EMBL" id="VSSS01000002">
    <property type="protein sequence ID" value="TYM00111.1"/>
    <property type="molecule type" value="Genomic_DNA"/>
</dbReference>
<dbReference type="Gene3D" id="3.30.365.10">
    <property type="entry name" value="Aldehyde oxidase/xanthine dehydrogenase, molybdopterin binding domain"/>
    <property type="match status" value="4"/>
</dbReference>
<dbReference type="SMART" id="SM01008">
    <property type="entry name" value="Ald_Xan_dh_C"/>
    <property type="match status" value="1"/>
</dbReference>
<feature type="domain" description="Aldehyde oxidase/xanthine dehydrogenase a/b hammerhead" evidence="3">
    <location>
        <begin position="26"/>
        <end position="138"/>
    </location>
</feature>
<dbReference type="PANTHER" id="PTHR11908">
    <property type="entry name" value="XANTHINE DEHYDROGENASE"/>
    <property type="match status" value="1"/>
</dbReference>
<dbReference type="OrthoDB" id="8428274at2"/>
<dbReference type="SUPFAM" id="SSF54665">
    <property type="entry name" value="CO dehydrogenase molybdoprotein N-domain-like"/>
    <property type="match status" value="1"/>
</dbReference>